<protein>
    <submittedName>
        <fullName evidence="1">Uncharacterized protein</fullName>
    </submittedName>
</protein>
<name>A0A7N0SW43_KALFE</name>
<organism evidence="1 2">
    <name type="scientific">Kalanchoe fedtschenkoi</name>
    <name type="common">Lavender scallops</name>
    <name type="synonym">South American air plant</name>
    <dbReference type="NCBI Taxonomy" id="63787"/>
    <lineage>
        <taxon>Eukaryota</taxon>
        <taxon>Viridiplantae</taxon>
        <taxon>Streptophyta</taxon>
        <taxon>Embryophyta</taxon>
        <taxon>Tracheophyta</taxon>
        <taxon>Spermatophyta</taxon>
        <taxon>Magnoliopsida</taxon>
        <taxon>eudicotyledons</taxon>
        <taxon>Gunneridae</taxon>
        <taxon>Pentapetalae</taxon>
        <taxon>Saxifragales</taxon>
        <taxon>Crassulaceae</taxon>
        <taxon>Kalanchoe</taxon>
    </lineage>
</organism>
<evidence type="ECO:0000313" key="2">
    <source>
        <dbReference type="Proteomes" id="UP000594263"/>
    </source>
</evidence>
<sequence length="51" mass="5622">MDGFLREVPCACRGKIKVDIAMWLGRDMSGVEAGAQGGLQAMRNVSRQRRV</sequence>
<keyword evidence="2" id="KW-1185">Reference proteome</keyword>
<accession>A0A7N0SW43</accession>
<dbReference type="AlphaFoldDB" id="A0A7N0SW43"/>
<dbReference type="EnsemblPlants" id="Kaladp0008s0770.1.v1.1">
    <property type="protein sequence ID" value="Kaladp0008s0770.1.v1.1.CDS.1"/>
    <property type="gene ID" value="Kaladp0008s0770.v1.1"/>
</dbReference>
<dbReference type="Proteomes" id="UP000594263">
    <property type="component" value="Unplaced"/>
</dbReference>
<evidence type="ECO:0000313" key="1">
    <source>
        <dbReference type="EnsemblPlants" id="Kaladp0008s0770.1.v1.1.CDS.1"/>
    </source>
</evidence>
<dbReference type="Gramene" id="Kaladp0008s0770.1.v1.1">
    <property type="protein sequence ID" value="Kaladp0008s0770.1.v1.1.CDS.1"/>
    <property type="gene ID" value="Kaladp0008s0770.v1.1"/>
</dbReference>
<proteinExistence type="predicted"/>
<reference evidence="1" key="1">
    <citation type="submission" date="2021-01" db="UniProtKB">
        <authorList>
            <consortium name="EnsemblPlants"/>
        </authorList>
    </citation>
    <scope>IDENTIFICATION</scope>
</reference>